<dbReference type="GO" id="GO:0031267">
    <property type="term" value="F:small GTPase binding"/>
    <property type="evidence" value="ECO:0007669"/>
    <property type="project" value="TreeGrafter"/>
</dbReference>
<dbReference type="RefSeq" id="XP_007393209.1">
    <property type="nucleotide sequence ID" value="XM_007393147.1"/>
</dbReference>
<accession>K5X4W7</accession>
<feature type="region of interest" description="Disordered" evidence="1">
    <location>
        <begin position="434"/>
        <end position="462"/>
    </location>
</feature>
<dbReference type="Proteomes" id="UP000008370">
    <property type="component" value="Unassembled WGS sequence"/>
</dbReference>
<dbReference type="EMBL" id="JH930470">
    <property type="protein sequence ID" value="EKM57867.1"/>
    <property type="molecule type" value="Genomic_DNA"/>
</dbReference>
<dbReference type="InterPro" id="IPR000195">
    <property type="entry name" value="Rab-GAP-TBC_dom"/>
</dbReference>
<dbReference type="SMART" id="SM00164">
    <property type="entry name" value="TBC"/>
    <property type="match status" value="1"/>
</dbReference>
<dbReference type="PANTHER" id="PTHR47219">
    <property type="entry name" value="RAB GTPASE-ACTIVATING PROTEIN 1-LIKE"/>
    <property type="match status" value="1"/>
</dbReference>
<dbReference type="Gene3D" id="1.10.472.80">
    <property type="entry name" value="Ypt/Rab-GAP domain of gyp1p, domain 3"/>
    <property type="match status" value="1"/>
</dbReference>
<evidence type="ECO:0000313" key="3">
    <source>
        <dbReference type="EMBL" id="EKM57867.1"/>
    </source>
</evidence>
<feature type="region of interest" description="Disordered" evidence="1">
    <location>
        <begin position="1"/>
        <end position="80"/>
    </location>
</feature>
<feature type="compositionally biased region" description="Polar residues" evidence="1">
    <location>
        <begin position="30"/>
        <end position="46"/>
    </location>
</feature>
<name>K5X4W7_PHACS</name>
<feature type="compositionally biased region" description="Polar residues" evidence="1">
    <location>
        <begin position="1"/>
        <end position="15"/>
    </location>
</feature>
<dbReference type="HOGENOM" id="CLU_003165_0_0_1"/>
<gene>
    <name evidence="3" type="ORF">PHACADRAFT_116285</name>
</gene>
<reference evidence="3 4" key="1">
    <citation type="journal article" date="2012" name="BMC Genomics">
        <title>Comparative genomics of the white-rot fungi, Phanerochaete carnosa and P. chrysosporium, to elucidate the genetic basis of the distinct wood types they colonize.</title>
        <authorList>
            <person name="Suzuki H."/>
            <person name="MacDonald J."/>
            <person name="Syed K."/>
            <person name="Salamov A."/>
            <person name="Hori C."/>
            <person name="Aerts A."/>
            <person name="Henrissat B."/>
            <person name="Wiebenga A."/>
            <person name="vanKuyk P.A."/>
            <person name="Barry K."/>
            <person name="Lindquist E."/>
            <person name="LaButti K."/>
            <person name="Lapidus A."/>
            <person name="Lucas S."/>
            <person name="Coutinho P."/>
            <person name="Gong Y."/>
            <person name="Samejima M."/>
            <person name="Mahadevan R."/>
            <person name="Abou-Zaid M."/>
            <person name="de Vries R.P."/>
            <person name="Igarashi K."/>
            <person name="Yadav J.S."/>
            <person name="Grigoriev I.V."/>
            <person name="Master E.R."/>
        </authorList>
    </citation>
    <scope>NUCLEOTIDE SEQUENCE [LARGE SCALE GENOMIC DNA]</scope>
    <source>
        <strain evidence="3 4">HHB-10118-sp</strain>
    </source>
</reference>
<evidence type="ECO:0000259" key="2">
    <source>
        <dbReference type="PROSITE" id="PS50086"/>
    </source>
</evidence>
<dbReference type="AlphaFoldDB" id="K5X4W7"/>
<feature type="region of interest" description="Disordered" evidence="1">
    <location>
        <begin position="590"/>
        <end position="617"/>
    </location>
</feature>
<evidence type="ECO:0000313" key="4">
    <source>
        <dbReference type="Proteomes" id="UP000008370"/>
    </source>
</evidence>
<feature type="region of interest" description="Disordered" evidence="1">
    <location>
        <begin position="764"/>
        <end position="807"/>
    </location>
</feature>
<dbReference type="GeneID" id="18907760"/>
<sequence>MASMSGPLTSPSTHSHPLLTDHGSTRRSRQSASTPETHTRSSSNYFTLKAQLDKSAEESVRGTHANWDGSVRGYGDKNRRKSMFDADTPVILVESATDDSIVNNVSSLPSNATNKLLSTRWHDYPNEAIDSALSALNTLDASFSDHPLHDAIRALSAAVHKLSSVRAELEESRKALLQKEADRRARADELMRELQPSDRVLARRVIQSLFPDDDEDSHAVRRKSSNRSLTESLSDALEDILPVSRSASEGPLMSAEETPVLDERSRSSTPVSHGAGREESTSRVITSESTSPVDSPEAKEEVPPVSPNSGRASVGEWMGTLWGKRAKGHSTASTSSLPSVESILDASKTATDYESVRSSDSESIASASTNPERKRRVRGTTKSVFATLGLSMLNPTIPSSTRKRRTDSRAVSQEAVRVVIASGELPSEGHLAAEPVSSESPVVAGNARSTSAESPAEPEWTPKQGSAIRAIVNATRVMTSDPASILADQGRDTGLLVGKLALELVRNARDQRLDICEPAKPKNQRTTSRRNTTLSLLKPESEDVPDLLLTDQRSPATVKARDLDTRSFLGSVDFSALASPVFGSFLSDQRRHTTAANETRKATDSDTPIPAQTAAKPKPGSVALESIIPANAQPPTHHFARTYTPLTAKDFRFTLPMSDVPSISSLGDEPKEAFTDRFGFIYDVSLYDFLLLLRAKAVENVAPACLTGIKIADRREDNVWPEEDEEEDSSRNAIEIITSYCECESIDSVDGISVHSTGTRLSFRDIPSSDTTSLRSRDTSPSSGRGRPRSTTLRPSAPKLQSKSSVSILTITSDTPRHVCPTTVKRLLSDLEVIHNCRQVSLRKEWDTFVNQRSKSSKSVSGAAHRPSGNAANAASILGLRASLDEEELMHTDGLIGFAQLGFSANSNERKEFDRLVRAGIPLAYRSKVWFESSGALDMREPGLFHDLLANVDETSSVVKEIEKDVGRTMPLNVFFGRTGAGVDKLRRVLRAYSQRNPDIGYCQGMNLVTSTLLLVYADEEEAFWVLCAIIEKLLPEDFFSHSLLSSRACPLVLLEYVKEQLPKFHNHLNKLGVDIGAVCFSWFLSLFTDCLPIETLFRVWDAFMVDGLDVLFRVALAVLRRNEQELLRCESIPAVYVALESLPNRMWRPDKLMKTEVELRHTLVHTDIVKRRAAHIAILKKCL</sequence>
<dbReference type="PANTHER" id="PTHR47219:SF20">
    <property type="entry name" value="TBC1 DOMAIN FAMILY MEMBER 2B"/>
    <property type="match status" value="1"/>
</dbReference>
<feature type="compositionally biased region" description="Low complexity" evidence="1">
    <location>
        <begin position="768"/>
        <end position="796"/>
    </location>
</feature>
<proteinExistence type="predicted"/>
<dbReference type="STRING" id="650164.K5X4W7"/>
<keyword evidence="4" id="KW-1185">Reference proteome</keyword>
<dbReference type="InParanoid" id="K5X4W7"/>
<dbReference type="InterPro" id="IPR050302">
    <property type="entry name" value="Rab_GAP_TBC_domain"/>
</dbReference>
<feature type="domain" description="Rab-GAP TBC" evidence="2">
    <location>
        <begin position="920"/>
        <end position="1108"/>
    </location>
</feature>
<dbReference type="FunFam" id="1.10.8.270:FF:000026">
    <property type="entry name" value="TBC (Tre-2/Bub2/Cdc16) domain family"/>
    <property type="match status" value="1"/>
</dbReference>
<feature type="compositionally biased region" description="Basic and acidic residues" evidence="1">
    <location>
        <begin position="51"/>
        <end position="61"/>
    </location>
</feature>
<feature type="region of interest" description="Disordered" evidence="1">
    <location>
        <begin position="241"/>
        <end position="314"/>
    </location>
</feature>
<dbReference type="Gene3D" id="1.10.8.270">
    <property type="entry name" value="putative rabgap domain of human tbc1 domain family member 14 like domains"/>
    <property type="match status" value="1"/>
</dbReference>
<protein>
    <recommendedName>
        <fullName evidence="2">Rab-GAP TBC domain-containing protein</fullName>
    </recommendedName>
</protein>
<feature type="compositionally biased region" description="Polar residues" evidence="1">
    <location>
        <begin position="282"/>
        <end position="293"/>
    </location>
</feature>
<dbReference type="SUPFAM" id="SSF47923">
    <property type="entry name" value="Ypt/Rab-GAP domain of gyp1p"/>
    <property type="match status" value="2"/>
</dbReference>
<dbReference type="PROSITE" id="PS50086">
    <property type="entry name" value="TBC_RABGAP"/>
    <property type="match status" value="1"/>
</dbReference>
<dbReference type="InterPro" id="IPR035969">
    <property type="entry name" value="Rab-GAP_TBC_sf"/>
</dbReference>
<dbReference type="GO" id="GO:0005096">
    <property type="term" value="F:GTPase activator activity"/>
    <property type="evidence" value="ECO:0007669"/>
    <property type="project" value="TreeGrafter"/>
</dbReference>
<evidence type="ECO:0000256" key="1">
    <source>
        <dbReference type="SAM" id="MobiDB-lite"/>
    </source>
</evidence>
<dbReference type="KEGG" id="pco:PHACADRAFT_116285"/>
<organism evidence="3 4">
    <name type="scientific">Phanerochaete carnosa (strain HHB-10118-sp)</name>
    <name type="common">White-rot fungus</name>
    <name type="synonym">Peniophora carnosa</name>
    <dbReference type="NCBI Taxonomy" id="650164"/>
    <lineage>
        <taxon>Eukaryota</taxon>
        <taxon>Fungi</taxon>
        <taxon>Dikarya</taxon>
        <taxon>Basidiomycota</taxon>
        <taxon>Agaricomycotina</taxon>
        <taxon>Agaricomycetes</taxon>
        <taxon>Polyporales</taxon>
        <taxon>Phanerochaetaceae</taxon>
        <taxon>Phanerochaete</taxon>
    </lineage>
</organism>
<dbReference type="OrthoDB" id="294251at2759"/>
<dbReference type="Pfam" id="PF00566">
    <property type="entry name" value="RabGAP-TBC"/>
    <property type="match status" value="1"/>
</dbReference>
<feature type="region of interest" description="Disordered" evidence="1">
    <location>
        <begin position="349"/>
        <end position="380"/>
    </location>
</feature>